<sequence>MNELQKMPRQYEEINKSDSNFTEIIKKEVTAKFISVREELEELRKDLEELSDYGEALDIIRNRNAFIGFFTSSYDVKRLAEIVFKLVNLEKRLTNFVLFLIIAIMHGVIEFSEIEKYLQELKRNKKNDDIINFIEEKLMKEIKEILKSAEMFNKKFYTIESNLKIIFERLTRNEQTTKKNIESIHKIESDLKGVSETLSKVEELVRKNSEEINSLKSNLINELQMEVGKLKRRVKILSVMTLGAFVSVVLFILLLL</sequence>
<keyword evidence="2" id="KW-0812">Transmembrane</keyword>
<evidence type="ECO:0000256" key="1">
    <source>
        <dbReference type="SAM" id="Coils"/>
    </source>
</evidence>
<dbReference type="EMBL" id="CP000702">
    <property type="protein sequence ID" value="ABQ47739.1"/>
    <property type="molecule type" value="Genomic_DNA"/>
</dbReference>
<evidence type="ECO:0000313" key="4">
    <source>
        <dbReference type="Proteomes" id="UP000006558"/>
    </source>
</evidence>
<evidence type="ECO:0000256" key="2">
    <source>
        <dbReference type="SAM" id="Phobius"/>
    </source>
</evidence>
<dbReference type="RefSeq" id="WP_011944145.1">
    <property type="nucleotide sequence ID" value="NC_009486.1"/>
</dbReference>
<reference evidence="3 4" key="2">
    <citation type="journal article" date="2009" name="Proc. Natl. Acad. Sci. U.S.A.">
        <title>On the chimeric nature, thermophilic origin, and phylogenetic placement of the Thermotogales.</title>
        <authorList>
            <person name="Zhaxybayeva O."/>
            <person name="Swithers K.S."/>
            <person name="Lapierre P."/>
            <person name="Fournier G.P."/>
            <person name="Bickhart D.M."/>
            <person name="DeBoy R.T."/>
            <person name="Nelson K.E."/>
            <person name="Nesbo C.L."/>
            <person name="Doolittle W.F."/>
            <person name="Gogarten J.P."/>
            <person name="Noll K.M."/>
        </authorList>
    </citation>
    <scope>NUCLEOTIDE SEQUENCE [LARGE SCALE GENOMIC DNA]</scope>
    <source>
        <strain evidence="4">ATCC BAA-488 / DSM 13995 / JCM 10881 / RKU-1</strain>
    </source>
</reference>
<feature type="transmembrane region" description="Helical" evidence="2">
    <location>
        <begin position="234"/>
        <end position="255"/>
    </location>
</feature>
<dbReference type="KEGG" id="tpt:Tpet_1736"/>
<dbReference type="HOGENOM" id="CLU_1085592_0_0_0"/>
<protein>
    <submittedName>
        <fullName evidence="3">Uncharacterized protein</fullName>
    </submittedName>
</protein>
<reference evidence="4" key="1">
    <citation type="submission" date="2007-05" db="EMBL/GenBank/DDBJ databases">
        <title>Complete sequence of Thermotoga petrophila RKU-1.</title>
        <authorList>
            <consortium name="US DOE Joint Genome Institute"/>
            <person name="Copeland A."/>
            <person name="Lucas S."/>
            <person name="Lapidus A."/>
            <person name="Barry K."/>
            <person name="Glavina del Rio T."/>
            <person name="Dalin E."/>
            <person name="Tice H."/>
            <person name="Pitluck S."/>
            <person name="Sims D."/>
            <person name="Brettin T."/>
            <person name="Bruce D."/>
            <person name="Detter J.C."/>
            <person name="Han C."/>
            <person name="Tapia R."/>
            <person name="Schmutz J."/>
            <person name="Larimer F."/>
            <person name="Land M."/>
            <person name="Hauser L."/>
            <person name="Kyrpides N."/>
            <person name="Mikhailova N."/>
            <person name="Nelson K."/>
            <person name="Gogarten J.P."/>
            <person name="Noll K."/>
            <person name="Richardson P."/>
        </authorList>
    </citation>
    <scope>NUCLEOTIDE SEQUENCE [LARGE SCALE GENOMIC DNA]</scope>
    <source>
        <strain evidence="4">ATCC BAA-488 / DSM 13995 / JCM 10881 / RKU-1</strain>
    </source>
</reference>
<proteinExistence type="predicted"/>
<accession>A5ING6</accession>
<organism evidence="3 4">
    <name type="scientific">Thermotoga petrophila (strain ATCC BAA-488 / DSM 13995 / JCM 10881 / RKU-1)</name>
    <dbReference type="NCBI Taxonomy" id="390874"/>
    <lineage>
        <taxon>Bacteria</taxon>
        <taxon>Thermotogati</taxon>
        <taxon>Thermotogota</taxon>
        <taxon>Thermotogae</taxon>
        <taxon>Thermotogales</taxon>
        <taxon>Thermotogaceae</taxon>
        <taxon>Thermotoga</taxon>
    </lineage>
</organism>
<dbReference type="AlphaFoldDB" id="A5ING6"/>
<evidence type="ECO:0000313" key="3">
    <source>
        <dbReference type="EMBL" id="ABQ47739.1"/>
    </source>
</evidence>
<dbReference type="Proteomes" id="UP000006558">
    <property type="component" value="Chromosome"/>
</dbReference>
<feature type="coiled-coil region" evidence="1">
    <location>
        <begin position="26"/>
        <end position="53"/>
    </location>
</feature>
<gene>
    <name evidence="3" type="ordered locus">Tpet_1736</name>
</gene>
<keyword evidence="2" id="KW-0472">Membrane</keyword>
<name>A5ING6_THEP1</name>
<keyword evidence="2" id="KW-1133">Transmembrane helix</keyword>
<keyword evidence="1" id="KW-0175">Coiled coil</keyword>